<evidence type="ECO:0000313" key="2">
    <source>
        <dbReference type="Proteomes" id="UP000094527"/>
    </source>
</evidence>
<dbReference type="AlphaFoldDB" id="A0A1D2MEH2"/>
<gene>
    <name evidence="1" type="ORF">Ocin01_15399</name>
</gene>
<sequence>MFIFLPELNSRGLTTLLTVLFLGSVVESQIVISGYSLRYPLYLTPKGIEFEQNLTKICGSLTKGDLPSAEWDCILKCHYKRHELYDDEYSHLWPRFHNAGMVTYYLRTYTNAMEPMIKIINGYYARCTVAANDRIADLRMHTFERLSDCRYYGYIYRCMLGSGVG</sequence>
<comment type="caution">
    <text evidence="1">The sequence shown here is derived from an EMBL/GenBank/DDBJ whole genome shotgun (WGS) entry which is preliminary data.</text>
</comment>
<evidence type="ECO:0000313" key="1">
    <source>
        <dbReference type="EMBL" id="ODM91284.1"/>
    </source>
</evidence>
<proteinExistence type="predicted"/>
<organism evidence="1 2">
    <name type="scientific">Orchesella cincta</name>
    <name type="common">Springtail</name>
    <name type="synonym">Podura cincta</name>
    <dbReference type="NCBI Taxonomy" id="48709"/>
    <lineage>
        <taxon>Eukaryota</taxon>
        <taxon>Metazoa</taxon>
        <taxon>Ecdysozoa</taxon>
        <taxon>Arthropoda</taxon>
        <taxon>Hexapoda</taxon>
        <taxon>Collembola</taxon>
        <taxon>Entomobryomorpha</taxon>
        <taxon>Entomobryoidea</taxon>
        <taxon>Orchesellidae</taxon>
        <taxon>Orchesellinae</taxon>
        <taxon>Orchesella</taxon>
    </lineage>
</organism>
<accession>A0A1D2MEH2</accession>
<keyword evidence="2" id="KW-1185">Reference proteome</keyword>
<name>A0A1D2MEH2_ORCCI</name>
<dbReference type="Proteomes" id="UP000094527">
    <property type="component" value="Unassembled WGS sequence"/>
</dbReference>
<reference evidence="1 2" key="1">
    <citation type="journal article" date="2016" name="Genome Biol. Evol.">
        <title>Gene Family Evolution Reflects Adaptation to Soil Environmental Stressors in the Genome of the Collembolan Orchesella cincta.</title>
        <authorList>
            <person name="Faddeeva-Vakhrusheva A."/>
            <person name="Derks M.F."/>
            <person name="Anvar S.Y."/>
            <person name="Agamennone V."/>
            <person name="Suring W."/>
            <person name="Smit S."/>
            <person name="van Straalen N.M."/>
            <person name="Roelofs D."/>
        </authorList>
    </citation>
    <scope>NUCLEOTIDE SEQUENCE [LARGE SCALE GENOMIC DNA]</scope>
    <source>
        <tissue evidence="1">Mixed pool</tissue>
    </source>
</reference>
<dbReference type="EMBL" id="LJIJ01001605">
    <property type="protein sequence ID" value="ODM91284.1"/>
    <property type="molecule type" value="Genomic_DNA"/>
</dbReference>
<protein>
    <submittedName>
        <fullName evidence="1">Uncharacterized protein</fullName>
    </submittedName>
</protein>